<evidence type="ECO:0000313" key="2">
    <source>
        <dbReference type="Proteomes" id="UP000000935"/>
    </source>
</evidence>
<evidence type="ECO:0000313" key="1">
    <source>
        <dbReference type="EMBL" id="ABE57123.1"/>
    </source>
</evidence>
<reference evidence="1 2" key="1">
    <citation type="journal article" date="1997" name="Plasmid">
        <title>Replicons of the Indigenous Plasmids of Bacillus megaterium QM B1551.</title>
        <authorList>
            <person name="Stevenson D.M."/>
            <person name="Zhou Y."/>
            <person name="Mueller K."/>
            <person name="Jablonski L."/>
            <person name="Vary P.S."/>
        </authorList>
    </citation>
    <scope>NUCLEOTIDE SEQUENCE [LARGE SCALE GENOMIC DNA]</scope>
    <source>
        <strain evidence="2">ATCC 12872 / QMB1551</strain>
        <plasmid evidence="1 2">pBM100</plasmid>
    </source>
</reference>
<dbReference type="HOGENOM" id="CLU_2931653_0_0_9"/>
<dbReference type="AlphaFoldDB" id="Q1PHU1"/>
<reference evidence="1 2" key="4">
    <citation type="journal article" date="2011" name="J. Bacteriol.">
        <title>Genome sequences of the biotechnologically important Bacillus megaterium strains QM B1551 and DSM319.</title>
        <authorList>
            <person name="Eppinger M."/>
            <person name="Bunk B."/>
            <person name="Johns M.A."/>
            <person name="Edirisinghe J.N."/>
            <person name="Kutumbaka K.K."/>
            <person name="Koenig S.S."/>
            <person name="Huot Creasy H."/>
            <person name="Rosovitz M.J."/>
            <person name="Riley D.R."/>
            <person name="Daugherty S."/>
            <person name="Martin M."/>
            <person name="Elbourne L.D."/>
            <person name="Paulsen I."/>
            <person name="Biedendieck R."/>
            <person name="Braun C."/>
            <person name="Grayburn S."/>
            <person name="Dhingra S."/>
            <person name="Lukyanchuk V."/>
            <person name="Ball B."/>
            <person name="Ul-Qamar R."/>
            <person name="Seibel J."/>
            <person name="Bremer E."/>
            <person name="Jahn D."/>
            <person name="Ravel J."/>
            <person name="Vary P.S."/>
        </authorList>
    </citation>
    <scope>NUCLEOTIDE SEQUENCE [LARGE SCALE GENOMIC DNA]</scope>
    <source>
        <strain evidence="2">ATCC 12872 / QMB1551</strain>
        <plasmid evidence="1">pBM100</plasmid>
    </source>
</reference>
<dbReference type="Proteomes" id="UP000000935">
    <property type="component" value="Plasmid pBM100"/>
</dbReference>
<protein>
    <submittedName>
        <fullName evidence="1">Uncharacterized protein</fullName>
    </submittedName>
</protein>
<dbReference type="EMBL" id="CP001984">
    <property type="protein sequence ID" value="ABE57123.1"/>
    <property type="molecule type" value="Genomic_DNA"/>
</dbReference>
<dbReference type="KEGG" id="bmq:BMQ_pBM10001"/>
<accession>Q1PHU1</accession>
<keyword evidence="2" id="KW-1185">Reference proteome</keyword>
<reference evidence="1 2" key="2">
    <citation type="journal article" date="2001" name="Plasmid">
        <title>Discoveries within the Seven Plasmid Array of Bacillus megaterium QM B1551.</title>
        <authorList>
            <person name="Kunnimalaiyaan M."/>
            <person name="Zhou Y."/>
            <person name="Scholle M."/>
            <person name="Baisa G.A."/>
            <person name="Vary P.S."/>
        </authorList>
    </citation>
    <scope>NUCLEOTIDE SEQUENCE [LARGE SCALE GENOMIC DNA]</scope>
    <source>
        <strain evidence="2">ATCC 12872 / QMB1551</strain>
        <plasmid evidence="1 2">pBM100</plasmid>
    </source>
</reference>
<reference key="3">
    <citation type="submission" date="2010-04" db="EMBL/GenBank/DDBJ databases">
        <title>Genome sequences of the industrial vitamin B12-producers B. megaterium QM B1551 and DSM319 reveal new insights into the Bacillus genome evolution and pan-genome structure.</title>
        <authorList>
            <person name="Eppinger M."/>
            <person name="Bunk B."/>
            <person name="Johns M.A."/>
            <person name="Edirisinghe J.N."/>
            <person name="Kutumbaka K.K."/>
            <person name="Riley D.R."/>
            <person name="Creasy H.H."/>
            <person name="Koenig S.S.K."/>
            <person name="Galens K."/>
            <person name="Orvis J."/>
            <person name="Creasy T."/>
            <person name="Biedendieck R."/>
            <person name="Braun C."/>
            <person name="Grayburn S."/>
            <person name="Jahn D."/>
            <person name="Ravel J."/>
            <person name="Vary P.S."/>
        </authorList>
    </citation>
    <scope>NUCLEOTIDE SEQUENCE</scope>
    <source>
        <strain>QM B1551</strain>
    </source>
</reference>
<sequence length="60" mass="6870">MPIMFQSESCVRFRTDILNIYIQLLTKTVCKLINVSSKIPILYPLLFSSIGHDIIKKNGD</sequence>
<organism evidence="1 2">
    <name type="scientific">Priestia megaterium (strain ATCC 12872 / QMB1551)</name>
    <name type="common">Bacillus megaterium</name>
    <dbReference type="NCBI Taxonomy" id="545693"/>
    <lineage>
        <taxon>Bacteria</taxon>
        <taxon>Bacillati</taxon>
        <taxon>Bacillota</taxon>
        <taxon>Bacilli</taxon>
        <taxon>Bacillales</taxon>
        <taxon>Bacillaceae</taxon>
        <taxon>Priestia</taxon>
    </lineage>
</organism>
<geneLocation type="plasmid" evidence="1 2">
    <name>pBM100</name>
</geneLocation>
<proteinExistence type="predicted"/>
<name>Q1PHU1_PRIM1</name>
<keyword evidence="1" id="KW-0614">Plasmid</keyword>
<gene>
    <name evidence="1" type="ordered locus">BMQ_pBM10001</name>
</gene>